<dbReference type="PRINTS" id="PR00909">
    <property type="entry name" value="SPERMDNBNDNG"/>
</dbReference>
<dbReference type="PIRSF" id="PIRSF019574">
    <property type="entry name" value="Periplasmic_polyamine_BP"/>
    <property type="match status" value="1"/>
</dbReference>
<dbReference type="Pfam" id="PF13416">
    <property type="entry name" value="SBP_bac_8"/>
    <property type="match status" value="1"/>
</dbReference>
<feature type="binding site" evidence="5">
    <location>
        <begin position="168"/>
        <end position="171"/>
    </location>
    <ligand>
        <name>spermidine</name>
        <dbReference type="ChEBI" id="CHEBI:57834"/>
    </ligand>
</feature>
<protein>
    <submittedName>
        <fullName evidence="7">Spermidine/putrescine ABC transporter substrate-binding protein</fullName>
    </submittedName>
</protein>
<dbReference type="RefSeq" id="WP_088000091.1">
    <property type="nucleotide sequence ID" value="NZ_BMHB01000001.1"/>
</dbReference>
<comment type="subcellular location">
    <subcellularLocation>
        <location evidence="1">Periplasm</location>
    </subcellularLocation>
</comment>
<evidence type="ECO:0000256" key="3">
    <source>
        <dbReference type="ARBA" id="ARBA00022729"/>
    </source>
</evidence>
<dbReference type="InterPro" id="IPR001188">
    <property type="entry name" value="Sperm_putr-bd"/>
</dbReference>
<proteinExistence type="predicted"/>
<keyword evidence="8" id="KW-1185">Reference proteome</keyword>
<dbReference type="PANTHER" id="PTHR30222">
    <property type="entry name" value="SPERMIDINE/PUTRESCINE-BINDING PERIPLASMIC PROTEIN"/>
    <property type="match status" value="1"/>
</dbReference>
<evidence type="ECO:0000256" key="1">
    <source>
        <dbReference type="ARBA" id="ARBA00004418"/>
    </source>
</evidence>
<keyword evidence="3 6" id="KW-0732">Signal</keyword>
<feature type="binding site" evidence="5">
    <location>
        <position position="86"/>
    </location>
    <ligand>
        <name>spermidine</name>
        <dbReference type="ChEBI" id="CHEBI:57834"/>
    </ligand>
</feature>
<evidence type="ECO:0000313" key="7">
    <source>
        <dbReference type="EMBL" id="GGI14721.1"/>
    </source>
</evidence>
<dbReference type="OrthoDB" id="9769319at2"/>
<organism evidence="7 8">
    <name type="scientific">Gottfriedia solisilvae</name>
    <dbReference type="NCBI Taxonomy" id="1516104"/>
    <lineage>
        <taxon>Bacteria</taxon>
        <taxon>Bacillati</taxon>
        <taxon>Bacillota</taxon>
        <taxon>Bacilli</taxon>
        <taxon>Bacillales</taxon>
        <taxon>Bacillaceae</taxon>
        <taxon>Gottfriedia</taxon>
    </lineage>
</organism>
<evidence type="ECO:0000256" key="4">
    <source>
        <dbReference type="ARBA" id="ARBA00022764"/>
    </source>
</evidence>
<evidence type="ECO:0000256" key="2">
    <source>
        <dbReference type="ARBA" id="ARBA00022448"/>
    </source>
</evidence>
<dbReference type="CDD" id="cd13590">
    <property type="entry name" value="PBP2_PotD_PotF_like"/>
    <property type="match status" value="1"/>
</dbReference>
<dbReference type="AlphaFoldDB" id="A0A8J3F2P7"/>
<name>A0A8J3F2P7_9BACI</name>
<comment type="caution">
    <text evidence="7">The sequence shown here is derived from an EMBL/GenBank/DDBJ whole genome shotgun (WGS) entry which is preliminary data.</text>
</comment>
<dbReference type="GO" id="GO:0015846">
    <property type="term" value="P:polyamine transport"/>
    <property type="evidence" value="ECO:0007669"/>
    <property type="project" value="InterPro"/>
</dbReference>
<evidence type="ECO:0000256" key="6">
    <source>
        <dbReference type="SAM" id="SignalP"/>
    </source>
</evidence>
<dbReference type="SUPFAM" id="SSF53850">
    <property type="entry name" value="Periplasmic binding protein-like II"/>
    <property type="match status" value="1"/>
</dbReference>
<feature type="signal peptide" evidence="6">
    <location>
        <begin position="1"/>
        <end position="22"/>
    </location>
</feature>
<reference evidence="8" key="1">
    <citation type="journal article" date="2019" name="Int. J. Syst. Evol. Microbiol.">
        <title>The Global Catalogue of Microorganisms (GCM) 10K type strain sequencing project: providing services to taxonomists for standard genome sequencing and annotation.</title>
        <authorList>
            <consortium name="The Broad Institute Genomics Platform"/>
            <consortium name="The Broad Institute Genome Sequencing Center for Infectious Disease"/>
            <person name="Wu L."/>
            <person name="Ma J."/>
        </authorList>
    </citation>
    <scope>NUCLEOTIDE SEQUENCE [LARGE SCALE GENOMIC DNA]</scope>
    <source>
        <strain evidence="8">CGMCC 1.14993</strain>
    </source>
</reference>
<dbReference type="InterPro" id="IPR006059">
    <property type="entry name" value="SBP"/>
</dbReference>
<dbReference type="GO" id="GO:0019808">
    <property type="term" value="F:polyamine binding"/>
    <property type="evidence" value="ECO:0007669"/>
    <property type="project" value="InterPro"/>
</dbReference>
<dbReference type="PANTHER" id="PTHR30222:SF17">
    <property type="entry name" value="SPERMIDINE_PUTRESCINE-BINDING PERIPLASMIC PROTEIN"/>
    <property type="match status" value="1"/>
</dbReference>
<dbReference type="PROSITE" id="PS51257">
    <property type="entry name" value="PROKAR_LIPOPROTEIN"/>
    <property type="match status" value="1"/>
</dbReference>
<dbReference type="Gene3D" id="3.40.190.10">
    <property type="entry name" value="Periplasmic binding protein-like II"/>
    <property type="match status" value="2"/>
</dbReference>
<dbReference type="Proteomes" id="UP000626244">
    <property type="component" value="Unassembled WGS sequence"/>
</dbReference>
<sequence>MNKFKKAASLLFSFGLTGLLLSACSVGKEELNIYSWADNFDQEVLESFEKKYDVKINYQQFASNEELYAKLKAGGSNYDVIQPSDYMVKLMIQQDMLEKLDKDKMPNLSNIAPEFTNQEFDPKGDYSVVYTGGLTGIAYNPKYVKEEIDSWEDLWDPKYKGHVTLLNDNREVFGMGLIKNGYSNSSLNEDELLTAFNDLKTVTPNLLAFDTDTVKQKFITEDAWIGQVWSGDAAYIQKELSNIKWVVPKEGSSRWADTFAIPKGSKQKKLAEKFINYMYDPKVSAKNYESIGYSDPNMKAEQYHSEEYKKNPFINVTAEETNRTNWIKDVGDQTELYDKYWTELKTGQN</sequence>
<dbReference type="EMBL" id="BMHB01000001">
    <property type="protein sequence ID" value="GGI14721.1"/>
    <property type="molecule type" value="Genomic_DNA"/>
</dbReference>
<keyword evidence="2" id="KW-0813">Transport</keyword>
<dbReference type="GO" id="GO:0042597">
    <property type="term" value="C:periplasmic space"/>
    <property type="evidence" value="ECO:0007669"/>
    <property type="project" value="UniProtKB-SubCell"/>
</dbReference>
<evidence type="ECO:0000313" key="8">
    <source>
        <dbReference type="Proteomes" id="UP000626244"/>
    </source>
</evidence>
<accession>A0A8J3F2P7</accession>
<evidence type="ECO:0000256" key="5">
    <source>
        <dbReference type="PIRSR" id="PIRSR019574-1"/>
    </source>
</evidence>
<feature type="chain" id="PRO_5038668537" evidence="6">
    <location>
        <begin position="23"/>
        <end position="349"/>
    </location>
</feature>
<keyword evidence="4" id="KW-0574">Periplasm</keyword>
<gene>
    <name evidence="7" type="primary">potD</name>
    <name evidence="7" type="ORF">GCM10007380_24370</name>
</gene>